<accession>A0ABW0DTU2</accession>
<feature type="transmembrane region" description="Helical" evidence="4">
    <location>
        <begin position="46"/>
        <end position="67"/>
    </location>
</feature>
<dbReference type="RefSeq" id="WP_382053055.1">
    <property type="nucleotide sequence ID" value="NZ_JBHSKN010000013.1"/>
</dbReference>
<comment type="function">
    <text evidence="3">Cytochrome c oxidase is the component of the respiratory chain that catalyzes the reduction of oxygen to water. Subunits 1-3 form the functional core of the enzyme complex. CO I is the catalytic subunit of the enzyme. Electrons originating in cytochrome c are transferred via the copper A center of subunit 2 and heme A of subunit 1 to the bimetallic center formed by heme A3 and copper B.</text>
</comment>
<dbReference type="Gene3D" id="1.20.210.10">
    <property type="entry name" value="Cytochrome c oxidase-like, subunit I domain"/>
    <property type="match status" value="1"/>
</dbReference>
<dbReference type="Pfam" id="PF00115">
    <property type="entry name" value="COX1"/>
    <property type="match status" value="1"/>
</dbReference>
<keyword evidence="1" id="KW-0813">Transport</keyword>
<dbReference type="PROSITE" id="PS50855">
    <property type="entry name" value="COX1"/>
    <property type="match status" value="1"/>
</dbReference>
<dbReference type="InterPro" id="IPR000883">
    <property type="entry name" value="Cyt_C_Oxase_1"/>
</dbReference>
<feature type="non-terminal residue" evidence="6">
    <location>
        <position position="169"/>
    </location>
</feature>
<feature type="transmembrane region" description="Helical" evidence="4">
    <location>
        <begin position="128"/>
        <end position="147"/>
    </location>
</feature>
<keyword evidence="2" id="KW-0249">Electron transport</keyword>
<evidence type="ECO:0000256" key="2">
    <source>
        <dbReference type="ARBA" id="ARBA00022982"/>
    </source>
</evidence>
<name>A0ABW0DTU2_9ACTN</name>
<feature type="transmembrane region" description="Helical" evidence="4">
    <location>
        <begin position="88"/>
        <end position="108"/>
    </location>
</feature>
<dbReference type="PANTHER" id="PTHR10422:SF18">
    <property type="entry name" value="CYTOCHROME C OXIDASE SUBUNIT 1"/>
    <property type="match status" value="1"/>
</dbReference>
<reference evidence="7" key="1">
    <citation type="journal article" date="2019" name="Int. J. Syst. Evol. Microbiol.">
        <title>The Global Catalogue of Microorganisms (GCM) 10K type strain sequencing project: providing services to taxonomists for standard genome sequencing and annotation.</title>
        <authorList>
            <consortium name="The Broad Institute Genomics Platform"/>
            <consortium name="The Broad Institute Genome Sequencing Center for Infectious Disease"/>
            <person name="Wu L."/>
            <person name="Ma J."/>
        </authorList>
    </citation>
    <scope>NUCLEOTIDE SEQUENCE [LARGE SCALE GENOMIC DNA]</scope>
    <source>
        <strain evidence="7">CGMCC 4.7131</strain>
    </source>
</reference>
<evidence type="ECO:0000256" key="1">
    <source>
        <dbReference type="ARBA" id="ARBA00022660"/>
    </source>
</evidence>
<keyword evidence="4" id="KW-0472">Membrane</keyword>
<dbReference type="PRINTS" id="PR01165">
    <property type="entry name" value="CYCOXIDASEI"/>
</dbReference>
<comment type="caution">
    <text evidence="6">The sequence shown here is derived from an EMBL/GenBank/DDBJ whole genome shotgun (WGS) entry which is preliminary data.</text>
</comment>
<proteinExistence type="predicted"/>
<evidence type="ECO:0000259" key="5">
    <source>
        <dbReference type="PROSITE" id="PS50855"/>
    </source>
</evidence>
<evidence type="ECO:0000256" key="4">
    <source>
        <dbReference type="SAM" id="Phobius"/>
    </source>
</evidence>
<dbReference type="InterPro" id="IPR023616">
    <property type="entry name" value="Cyt_c_oxase-like_su1_dom"/>
</dbReference>
<dbReference type="PANTHER" id="PTHR10422">
    <property type="entry name" value="CYTOCHROME C OXIDASE SUBUNIT 1"/>
    <property type="match status" value="1"/>
</dbReference>
<keyword evidence="4" id="KW-0812">Transmembrane</keyword>
<keyword evidence="7" id="KW-1185">Reference proteome</keyword>
<dbReference type="InterPro" id="IPR036927">
    <property type="entry name" value="Cyt_c_oxase-like_su1_sf"/>
</dbReference>
<protein>
    <submittedName>
        <fullName evidence="6">Cbb3-type cytochrome c oxidase subunit I</fullName>
    </submittedName>
</protein>
<dbReference type="SUPFAM" id="SSF81442">
    <property type="entry name" value="Cytochrome c oxidase subunit I-like"/>
    <property type="match status" value="1"/>
</dbReference>
<evidence type="ECO:0000313" key="7">
    <source>
        <dbReference type="Proteomes" id="UP001596035"/>
    </source>
</evidence>
<organism evidence="6 7">
    <name type="scientific">Streptomyces atrovirens</name>
    <dbReference type="NCBI Taxonomy" id="285556"/>
    <lineage>
        <taxon>Bacteria</taxon>
        <taxon>Bacillati</taxon>
        <taxon>Actinomycetota</taxon>
        <taxon>Actinomycetes</taxon>
        <taxon>Kitasatosporales</taxon>
        <taxon>Streptomycetaceae</taxon>
        <taxon>Streptomyces</taxon>
    </lineage>
</organism>
<gene>
    <name evidence="6" type="ORF">ACFPWV_15035</name>
</gene>
<evidence type="ECO:0000256" key="3">
    <source>
        <dbReference type="ARBA" id="ARBA00025218"/>
    </source>
</evidence>
<dbReference type="Proteomes" id="UP001596035">
    <property type="component" value="Unassembled WGS sequence"/>
</dbReference>
<dbReference type="EMBL" id="JBHSKN010000013">
    <property type="protein sequence ID" value="MFC5241215.1"/>
    <property type="molecule type" value="Genomic_DNA"/>
</dbReference>
<sequence length="169" mass="18462">MSILNEPQGAAAAAEDSYENELPVRRKSPGSVAVKWLTTTDHKTIGTLYLVTSFVFFIIGGVMALVMRAELARPGLQIVSNEQFNQAFTMHGTIMLLMFATPLFAGFANWIMPLQIGAPDVAFPRLNMFAYWLYLFGSLIAVGGFLTPDGAADFGWFAYSPLSDAVRSP</sequence>
<evidence type="ECO:0000313" key="6">
    <source>
        <dbReference type="EMBL" id="MFC5241215.1"/>
    </source>
</evidence>
<keyword evidence="4" id="KW-1133">Transmembrane helix</keyword>
<keyword evidence="1" id="KW-0679">Respiratory chain</keyword>
<feature type="domain" description="Cytochrome oxidase subunit I profile" evidence="5">
    <location>
        <begin position="36"/>
        <end position="169"/>
    </location>
</feature>